<dbReference type="EMBL" id="CAJFCV020000001">
    <property type="protein sequence ID" value="CAG9087350.1"/>
    <property type="molecule type" value="Genomic_DNA"/>
</dbReference>
<sequence>MITAQEYLPKLAKAARLVLAESPSGLSGQEETEILRAAAQCHICLTSKGIQSQFDYAESIDNGQPRNRKHRAHFHRMVCQFEVNGIQVHYFNFSSPAQTLGNLKFTGMSVFQGLPDQ</sequence>
<dbReference type="Proteomes" id="UP000582659">
    <property type="component" value="Unassembled WGS sequence"/>
</dbReference>
<evidence type="ECO:0000313" key="2">
    <source>
        <dbReference type="Proteomes" id="UP000095284"/>
    </source>
</evidence>
<organism evidence="2 4">
    <name type="scientific">Bursaphelenchus xylophilus</name>
    <name type="common">Pinewood nematode worm</name>
    <name type="synonym">Aphelenchoides xylophilus</name>
    <dbReference type="NCBI Taxonomy" id="6326"/>
    <lineage>
        <taxon>Eukaryota</taxon>
        <taxon>Metazoa</taxon>
        <taxon>Ecdysozoa</taxon>
        <taxon>Nematoda</taxon>
        <taxon>Chromadorea</taxon>
        <taxon>Rhabditida</taxon>
        <taxon>Tylenchina</taxon>
        <taxon>Tylenchomorpha</taxon>
        <taxon>Aphelenchoidea</taxon>
        <taxon>Aphelenchoididae</taxon>
        <taxon>Bursaphelenchus</taxon>
    </lineage>
</organism>
<reference evidence="1" key="2">
    <citation type="submission" date="2020-09" db="EMBL/GenBank/DDBJ databases">
        <authorList>
            <person name="Kikuchi T."/>
        </authorList>
    </citation>
    <scope>NUCLEOTIDE SEQUENCE</scope>
    <source>
        <strain evidence="1">Ka4C1</strain>
    </source>
</reference>
<protein>
    <submittedName>
        <fullName evidence="1">(pine wood nematode) hypothetical protein</fullName>
    </submittedName>
</protein>
<evidence type="ECO:0000313" key="4">
    <source>
        <dbReference type="WBParaSite" id="BXY_0916100.1"/>
    </source>
</evidence>
<evidence type="ECO:0000313" key="3">
    <source>
        <dbReference type="Proteomes" id="UP000659654"/>
    </source>
</evidence>
<reference evidence="4" key="1">
    <citation type="submission" date="2016-11" db="UniProtKB">
        <authorList>
            <consortium name="WormBaseParasite"/>
        </authorList>
    </citation>
    <scope>IDENTIFICATION</scope>
</reference>
<dbReference type="EMBL" id="CAJFDI010000001">
    <property type="protein sequence ID" value="CAD5210955.1"/>
    <property type="molecule type" value="Genomic_DNA"/>
</dbReference>
<gene>
    <name evidence="1" type="ORF">BXYJ_LOCUS2187</name>
</gene>
<dbReference type="Proteomes" id="UP000095284">
    <property type="component" value="Unplaced"/>
</dbReference>
<accession>A0A1I7S818</accession>
<dbReference type="AlphaFoldDB" id="A0A1I7S818"/>
<keyword evidence="3" id="KW-1185">Reference proteome</keyword>
<evidence type="ECO:0000313" key="1">
    <source>
        <dbReference type="EMBL" id="CAD5210955.1"/>
    </source>
</evidence>
<dbReference type="Proteomes" id="UP000659654">
    <property type="component" value="Unassembled WGS sequence"/>
</dbReference>
<proteinExistence type="predicted"/>
<dbReference type="WBParaSite" id="BXY_0916100.1">
    <property type="protein sequence ID" value="BXY_0916100.1"/>
    <property type="gene ID" value="BXY_0916100"/>
</dbReference>
<name>A0A1I7S818_BURXY</name>